<organism evidence="3 4">
    <name type="scientific">Aureitalea marina</name>
    <dbReference type="NCBI Taxonomy" id="930804"/>
    <lineage>
        <taxon>Bacteria</taxon>
        <taxon>Pseudomonadati</taxon>
        <taxon>Bacteroidota</taxon>
        <taxon>Flavobacteriia</taxon>
        <taxon>Flavobacteriales</taxon>
        <taxon>Flavobacteriaceae</taxon>
        <taxon>Aureitalea</taxon>
    </lineage>
</organism>
<dbReference type="Proteomes" id="UP000239800">
    <property type="component" value="Unassembled WGS sequence"/>
</dbReference>
<dbReference type="GO" id="GO:0005975">
    <property type="term" value="P:carbohydrate metabolic process"/>
    <property type="evidence" value="ECO:0007669"/>
    <property type="project" value="InterPro"/>
</dbReference>
<protein>
    <recommendedName>
        <fullName evidence="2">GH16 domain-containing protein</fullName>
    </recommendedName>
</protein>
<dbReference type="RefSeq" id="WP_104813363.1">
    <property type="nucleotide sequence ID" value="NZ_MQUB01000001.1"/>
</dbReference>
<name>A0A2S7KS93_9FLAO</name>
<evidence type="ECO:0000256" key="1">
    <source>
        <dbReference type="ARBA" id="ARBA00006865"/>
    </source>
</evidence>
<feature type="domain" description="GH16" evidence="2">
    <location>
        <begin position="293"/>
        <end position="546"/>
    </location>
</feature>
<dbReference type="PROSITE" id="PS51762">
    <property type="entry name" value="GH16_2"/>
    <property type="match status" value="1"/>
</dbReference>
<dbReference type="Gene3D" id="2.60.120.200">
    <property type="match status" value="1"/>
</dbReference>
<comment type="similarity">
    <text evidence="1">Belongs to the glycosyl hydrolase 16 family.</text>
</comment>
<gene>
    <name evidence="3" type="ORF">BST85_11370</name>
</gene>
<evidence type="ECO:0000313" key="3">
    <source>
        <dbReference type="EMBL" id="PQB05423.1"/>
    </source>
</evidence>
<evidence type="ECO:0000313" key="4">
    <source>
        <dbReference type="Proteomes" id="UP000239800"/>
    </source>
</evidence>
<accession>A0A2S7KS93</accession>
<evidence type="ECO:0000259" key="2">
    <source>
        <dbReference type="PROSITE" id="PS51762"/>
    </source>
</evidence>
<dbReference type="AlphaFoldDB" id="A0A2S7KS93"/>
<dbReference type="CDD" id="cd08023">
    <property type="entry name" value="GH16_laminarinase_like"/>
    <property type="match status" value="1"/>
</dbReference>
<dbReference type="GO" id="GO:0004553">
    <property type="term" value="F:hydrolase activity, hydrolyzing O-glycosyl compounds"/>
    <property type="evidence" value="ECO:0007669"/>
    <property type="project" value="InterPro"/>
</dbReference>
<sequence length="546" mass="59955">MKKKLIIGMLALIGIMISCQEDDVEFGPVVVPANLTVNVDVASDQSGNVSVQVSADGATIIHVVFEEDLDPTLISSGETAEFRYTQSGQYTKVINVIAYGTGGASVSEAIIIDLDVRLIIPDEILFKIAGDGSKDWIWDSSNAGHFGVGDPAVDFPNFFVAGPGQLNPCLYDDVLTFSYDADGNYFFDLQTEGETFINWAEVKRFYPDATPGEFADECRFIDDQISVNTNFVILDDPINETLQLTVNNSVMSYWSGATTYQITELTDEKLVIRGIQETFDPPGTTLAWYHTFVPSNTTPPPPDCGGTTGDTGSGNNDVLVWADEFNDDGAPCDENWSYNIGTGEDGWGNGESQYYTDRPENVIVEDGVLKITAKREDFAESEFTSARLISYQKFDFTYGRVEARAKLATGGGTWPAIWTLGSDFETNPWPAAGEMDLMEHVGNEQDQIFSSLHFPGNSGGNAVTESTMVPGVSDEFHIYSMEWTAAEIRFAVDGEVYHVFQNNGDLPFNKNFFLILNVAMGGNFGGAIDPAFQESTMEIDYIRVYQ</sequence>
<dbReference type="Pfam" id="PF00722">
    <property type="entry name" value="Glyco_hydro_16"/>
    <property type="match status" value="1"/>
</dbReference>
<proteinExistence type="inferred from homology"/>
<dbReference type="EMBL" id="MQUB01000001">
    <property type="protein sequence ID" value="PQB05423.1"/>
    <property type="molecule type" value="Genomic_DNA"/>
</dbReference>
<reference evidence="3 4" key="1">
    <citation type="submission" date="2016-11" db="EMBL/GenBank/DDBJ databases">
        <title>Trade-off between light-utilization and light-protection in marine flavobacteria.</title>
        <authorList>
            <person name="Kumagai Y."/>
        </authorList>
    </citation>
    <scope>NUCLEOTIDE SEQUENCE [LARGE SCALE GENOMIC DNA]</scope>
    <source>
        <strain evidence="3 4">NBRC 107741</strain>
    </source>
</reference>
<dbReference type="InterPro" id="IPR013320">
    <property type="entry name" value="ConA-like_dom_sf"/>
</dbReference>
<dbReference type="InterPro" id="IPR000757">
    <property type="entry name" value="Beta-glucanase-like"/>
</dbReference>
<dbReference type="SUPFAM" id="SSF49899">
    <property type="entry name" value="Concanavalin A-like lectins/glucanases"/>
    <property type="match status" value="1"/>
</dbReference>
<dbReference type="InterPro" id="IPR050546">
    <property type="entry name" value="Glycosyl_Hydrlase_16"/>
</dbReference>
<dbReference type="PANTHER" id="PTHR10963">
    <property type="entry name" value="GLYCOSYL HYDROLASE-RELATED"/>
    <property type="match status" value="1"/>
</dbReference>
<keyword evidence="4" id="KW-1185">Reference proteome</keyword>
<comment type="caution">
    <text evidence="3">The sequence shown here is derived from an EMBL/GenBank/DDBJ whole genome shotgun (WGS) entry which is preliminary data.</text>
</comment>
<dbReference type="PANTHER" id="PTHR10963:SF55">
    <property type="entry name" value="GLYCOSIDE HYDROLASE FAMILY 16 PROTEIN"/>
    <property type="match status" value="1"/>
</dbReference>
<dbReference type="OrthoDB" id="9809583at2"/>
<dbReference type="PROSITE" id="PS51257">
    <property type="entry name" value="PROKAR_LIPOPROTEIN"/>
    <property type="match status" value="1"/>
</dbReference>